<dbReference type="InterPro" id="IPR002563">
    <property type="entry name" value="Flavin_Rdtase-like_dom"/>
</dbReference>
<name>A0A511UVB6_9BACI</name>
<dbReference type="InterPro" id="IPR050268">
    <property type="entry name" value="NADH-dep_flavin_reductase"/>
</dbReference>
<evidence type="ECO:0000259" key="2">
    <source>
        <dbReference type="SMART" id="SM00903"/>
    </source>
</evidence>
<dbReference type="GO" id="GO:0010181">
    <property type="term" value="F:FMN binding"/>
    <property type="evidence" value="ECO:0007669"/>
    <property type="project" value="InterPro"/>
</dbReference>
<dbReference type="SUPFAM" id="SSF50475">
    <property type="entry name" value="FMN-binding split barrel"/>
    <property type="match status" value="1"/>
</dbReference>
<comment type="caution">
    <text evidence="3">The sequence shown here is derived from an EMBL/GenBank/DDBJ whole genome shotgun (WGS) entry which is preliminary data.</text>
</comment>
<gene>
    <name evidence="3" type="ORF">CQU01_07830</name>
</gene>
<dbReference type="PANTHER" id="PTHR30466">
    <property type="entry name" value="FLAVIN REDUCTASE"/>
    <property type="match status" value="1"/>
</dbReference>
<accession>A0A511UVB6</accession>
<dbReference type="AlphaFoldDB" id="A0A511UVB6"/>
<keyword evidence="4" id="KW-1185">Reference proteome</keyword>
<dbReference type="PANTHER" id="PTHR30466:SF1">
    <property type="entry name" value="FMN REDUCTASE (NADH) RUTF"/>
    <property type="match status" value="1"/>
</dbReference>
<dbReference type="SMART" id="SM00903">
    <property type="entry name" value="Flavin_Reduct"/>
    <property type="match status" value="1"/>
</dbReference>
<dbReference type="EMBL" id="BJXW01000008">
    <property type="protein sequence ID" value="GEN30545.1"/>
    <property type="molecule type" value="Genomic_DNA"/>
</dbReference>
<sequence length="156" mass="17246">MDDRTFRDTMGKFATGITVVTMKDDTGEISGMTVNAFMSVSLQPKLIAISIGENASLFKQFVKSKQIGISVLSEEQKNYSMIFSRQKEKDCDIPYIDLAGAPVIKDALATISCQITDSFKAGDHTIFIAEVIDLAKREGQPLLYFGGDYRTINKND</sequence>
<dbReference type="InterPro" id="IPR012349">
    <property type="entry name" value="Split_barrel_FMN-bd"/>
</dbReference>
<evidence type="ECO:0000313" key="3">
    <source>
        <dbReference type="EMBL" id="GEN30545.1"/>
    </source>
</evidence>
<dbReference type="RefSeq" id="WP_146935894.1">
    <property type="nucleotide sequence ID" value="NZ_BJXW01000008.1"/>
</dbReference>
<dbReference type="Proteomes" id="UP000321491">
    <property type="component" value="Unassembled WGS sequence"/>
</dbReference>
<reference evidence="3 4" key="1">
    <citation type="submission" date="2019-07" db="EMBL/GenBank/DDBJ databases">
        <title>Whole genome shotgun sequence of Cerasibacillus quisquiliarum NBRC 102429.</title>
        <authorList>
            <person name="Hosoyama A."/>
            <person name="Uohara A."/>
            <person name="Ohji S."/>
            <person name="Ichikawa N."/>
        </authorList>
    </citation>
    <scope>NUCLEOTIDE SEQUENCE [LARGE SCALE GENOMIC DNA]</scope>
    <source>
        <strain evidence="3 4">NBRC 102429</strain>
    </source>
</reference>
<feature type="domain" description="Flavin reductase like" evidence="2">
    <location>
        <begin position="10"/>
        <end position="151"/>
    </location>
</feature>
<keyword evidence="1" id="KW-0560">Oxidoreductase</keyword>
<dbReference type="Pfam" id="PF01613">
    <property type="entry name" value="Flavin_Reduct"/>
    <property type="match status" value="1"/>
</dbReference>
<dbReference type="Gene3D" id="2.30.110.10">
    <property type="entry name" value="Electron Transport, Fmn-binding Protein, Chain A"/>
    <property type="match status" value="1"/>
</dbReference>
<evidence type="ECO:0000313" key="4">
    <source>
        <dbReference type="Proteomes" id="UP000321491"/>
    </source>
</evidence>
<dbReference type="GO" id="GO:0042602">
    <property type="term" value="F:riboflavin reductase (NADPH) activity"/>
    <property type="evidence" value="ECO:0007669"/>
    <property type="project" value="TreeGrafter"/>
</dbReference>
<proteinExistence type="predicted"/>
<protein>
    <submittedName>
        <fullName evidence="3">Flavin oxidoreductase</fullName>
    </submittedName>
</protein>
<organism evidence="3 4">
    <name type="scientific">Cerasibacillus quisquiliarum</name>
    <dbReference type="NCBI Taxonomy" id="227865"/>
    <lineage>
        <taxon>Bacteria</taxon>
        <taxon>Bacillati</taxon>
        <taxon>Bacillota</taxon>
        <taxon>Bacilli</taxon>
        <taxon>Bacillales</taxon>
        <taxon>Bacillaceae</taxon>
        <taxon>Cerasibacillus</taxon>
    </lineage>
</organism>
<evidence type="ECO:0000256" key="1">
    <source>
        <dbReference type="ARBA" id="ARBA00023002"/>
    </source>
</evidence>
<dbReference type="GO" id="GO:0006208">
    <property type="term" value="P:pyrimidine nucleobase catabolic process"/>
    <property type="evidence" value="ECO:0007669"/>
    <property type="project" value="TreeGrafter"/>
</dbReference>
<dbReference type="OrthoDB" id="9792858at2"/>